<dbReference type="AlphaFoldDB" id="A0A8J7K1W2"/>
<proteinExistence type="predicted"/>
<keyword evidence="2" id="KW-1185">Reference proteome</keyword>
<dbReference type="EMBL" id="JADEWL010000013">
    <property type="protein sequence ID" value="MBE9212367.1"/>
    <property type="molecule type" value="Genomic_DNA"/>
</dbReference>
<accession>A0A8J7K1W2</accession>
<comment type="caution">
    <text evidence="1">The sequence shown here is derived from an EMBL/GenBank/DDBJ whole genome shotgun (WGS) entry which is preliminary data.</text>
</comment>
<organism evidence="1 2">
    <name type="scientific">Plectonema cf. radiosum LEGE 06105</name>
    <dbReference type="NCBI Taxonomy" id="945769"/>
    <lineage>
        <taxon>Bacteria</taxon>
        <taxon>Bacillati</taxon>
        <taxon>Cyanobacteriota</taxon>
        <taxon>Cyanophyceae</taxon>
        <taxon>Oscillatoriophycideae</taxon>
        <taxon>Oscillatoriales</taxon>
        <taxon>Microcoleaceae</taxon>
        <taxon>Plectonema</taxon>
    </lineage>
</organism>
<gene>
    <name evidence="1" type="ORF">IQ247_06530</name>
</gene>
<name>A0A8J7K1W2_9CYAN</name>
<protein>
    <submittedName>
        <fullName evidence="1">DUF5615 family PIN-like protein</fullName>
    </submittedName>
</protein>
<dbReference type="Proteomes" id="UP000620559">
    <property type="component" value="Unassembled WGS sequence"/>
</dbReference>
<dbReference type="RefSeq" id="WP_193918232.1">
    <property type="nucleotide sequence ID" value="NZ_JADEWL010000013.1"/>
</dbReference>
<sequence length="56" mass="6259">MSKIFISIYLDEDVNVLLADLLKARGFEAITTRQAAQLSKADEEQLAYAVTQELTL</sequence>
<reference evidence="1" key="1">
    <citation type="submission" date="2020-10" db="EMBL/GenBank/DDBJ databases">
        <authorList>
            <person name="Castelo-Branco R."/>
            <person name="Eusebio N."/>
            <person name="Adriana R."/>
            <person name="Vieira A."/>
            <person name="Brugerolle De Fraissinette N."/>
            <person name="Rezende De Castro R."/>
            <person name="Schneider M.P."/>
            <person name="Vasconcelos V."/>
            <person name="Leao P.N."/>
        </authorList>
    </citation>
    <scope>NUCLEOTIDE SEQUENCE</scope>
    <source>
        <strain evidence="1">LEGE 06105</strain>
    </source>
</reference>
<evidence type="ECO:0000313" key="2">
    <source>
        <dbReference type="Proteomes" id="UP000620559"/>
    </source>
</evidence>
<evidence type="ECO:0000313" key="1">
    <source>
        <dbReference type="EMBL" id="MBE9212367.1"/>
    </source>
</evidence>